<evidence type="ECO:0000259" key="12">
    <source>
        <dbReference type="Pfam" id="PF05699"/>
    </source>
</evidence>
<dbReference type="InterPro" id="IPR012337">
    <property type="entry name" value="RNaseH-like_sf"/>
</dbReference>
<evidence type="ECO:0008006" key="16">
    <source>
        <dbReference type="Google" id="ProtNLM"/>
    </source>
</evidence>
<sequence>MFCCSDFIKFQRCGSGPARKLKDPSRTFLSVLWFQGLDLKVEVSCFLFLQVLLATMNFETGAIGGKTGNLMEWNVNNAFKTLKDIESKNMMDMSLIPVIDPIDIGLGSSEKANAAPQVKPRKKSMTSVYLKFFETASDGKSRRCKFCKQSYSIATATGNLGRHLSHRHPGYDKLGDTVSTQPLQSQPSPVTKKPQSQPQPQAKPPPSVDFDHLNWLLLKWLILGSLPPSILEEEWLVNSFKFLNPSVKFWPSENFRAVILEVSRSMREDVKASLEHVNSKVSITLDFWNSYEQVSYMSVTGHWIDENWSLHKVVLDITRIPYPCGGTDIYHLLVKILKMYNIDNRILSCTHDNSQNAVHGCHTLKEDLDGQKGGPFCYIPCAARTLNLIIEDGLRTAKPVISKIREFVLEMNASLEISEDFQQTAAEYQEGSWKFPLDASTRWSGNYMLLDIVRKASKSMDAVIRKHEEILGSRNMLLNHAEKSAVNIMHAYLEPFYKTTNNICTSKVRTVGLVLFFMDHVAEIIAACRDSRHNPDWLKGAADDMAKKVRSYNTQVYNVFTYMAAVLDPRIKTELIPENLNSENNLEEARNHFIRNYATSHFPTIPNGYTAQENEDGSGVSFAEEIARKRRRVSMSTTTDELTQYLSEPPAPIPTDVLNWWKVNSTRYPRLSVMARDFLAVQATSVAPDELFCCKGDEIDKQRCCLPHSSMQALLCIRSWIQNGFKLKYRSTEVDYEKLMEPIAITAASADNASTVLDKKVN</sequence>
<dbReference type="InterPro" id="IPR008906">
    <property type="entry name" value="HATC_C_dom"/>
</dbReference>
<evidence type="ECO:0000256" key="2">
    <source>
        <dbReference type="ARBA" id="ARBA00011738"/>
    </source>
</evidence>
<evidence type="ECO:0000256" key="10">
    <source>
        <dbReference type="SAM" id="MobiDB-lite"/>
    </source>
</evidence>
<keyword evidence="9" id="KW-0539">Nucleus</keyword>
<dbReference type="Pfam" id="PF05699">
    <property type="entry name" value="Dimer_Tnp_hAT"/>
    <property type="match status" value="1"/>
</dbReference>
<dbReference type="EMBL" id="JAMYWD010000009">
    <property type="protein sequence ID" value="KAJ4962079.1"/>
    <property type="molecule type" value="Genomic_DNA"/>
</dbReference>
<gene>
    <name evidence="14" type="ORF">NE237_021989</name>
</gene>
<dbReference type="InterPro" id="IPR025525">
    <property type="entry name" value="hAT-like_transposase_RNase-H"/>
</dbReference>
<evidence type="ECO:0000259" key="11">
    <source>
        <dbReference type="Pfam" id="PF02892"/>
    </source>
</evidence>
<feature type="domain" description="hAT-like transposase RNase-H fold" evidence="13">
    <location>
        <begin position="504"/>
        <end position="595"/>
    </location>
</feature>
<dbReference type="Proteomes" id="UP001141806">
    <property type="component" value="Unassembled WGS sequence"/>
</dbReference>
<keyword evidence="5" id="KW-0862">Zinc</keyword>
<dbReference type="PANTHER" id="PTHR46481">
    <property type="entry name" value="ZINC FINGER BED DOMAIN-CONTAINING PROTEIN 4"/>
    <property type="match status" value="1"/>
</dbReference>
<comment type="subcellular location">
    <subcellularLocation>
        <location evidence="1">Nucleus</location>
    </subcellularLocation>
</comment>
<feature type="region of interest" description="Disordered" evidence="10">
    <location>
        <begin position="162"/>
        <end position="206"/>
    </location>
</feature>
<protein>
    <recommendedName>
        <fullName evidence="16">AC transposase</fullName>
    </recommendedName>
</protein>
<evidence type="ECO:0000313" key="15">
    <source>
        <dbReference type="Proteomes" id="UP001141806"/>
    </source>
</evidence>
<dbReference type="SUPFAM" id="SSF53098">
    <property type="entry name" value="Ribonuclease H-like"/>
    <property type="match status" value="1"/>
</dbReference>
<keyword evidence="4" id="KW-0863">Zinc-finger</keyword>
<evidence type="ECO:0000259" key="13">
    <source>
        <dbReference type="Pfam" id="PF14372"/>
    </source>
</evidence>
<evidence type="ECO:0000313" key="14">
    <source>
        <dbReference type="EMBL" id="KAJ4962079.1"/>
    </source>
</evidence>
<dbReference type="InterPro" id="IPR003656">
    <property type="entry name" value="Znf_BED"/>
</dbReference>
<keyword evidence="7" id="KW-0238">DNA-binding</keyword>
<dbReference type="Pfam" id="PF14372">
    <property type="entry name" value="hAT-like_RNase-H"/>
    <property type="match status" value="1"/>
</dbReference>
<feature type="domain" description="HAT C-terminal dimerisation" evidence="12">
    <location>
        <begin position="641"/>
        <end position="721"/>
    </location>
</feature>
<keyword evidence="6" id="KW-0805">Transcription regulation</keyword>
<feature type="domain" description="BED-type" evidence="11">
    <location>
        <begin position="128"/>
        <end position="169"/>
    </location>
</feature>
<comment type="subunit">
    <text evidence="2">Homodimer.</text>
</comment>
<feature type="compositionally biased region" description="Low complexity" evidence="10">
    <location>
        <begin position="184"/>
        <end position="200"/>
    </location>
</feature>
<dbReference type="GO" id="GO:0008270">
    <property type="term" value="F:zinc ion binding"/>
    <property type="evidence" value="ECO:0007669"/>
    <property type="project" value="UniProtKB-KW"/>
</dbReference>
<evidence type="ECO:0000256" key="6">
    <source>
        <dbReference type="ARBA" id="ARBA00023015"/>
    </source>
</evidence>
<reference evidence="14" key="1">
    <citation type="journal article" date="2023" name="Plant J.">
        <title>The genome of the king protea, Protea cynaroides.</title>
        <authorList>
            <person name="Chang J."/>
            <person name="Duong T.A."/>
            <person name="Schoeman C."/>
            <person name="Ma X."/>
            <person name="Roodt D."/>
            <person name="Barker N."/>
            <person name="Li Z."/>
            <person name="Van de Peer Y."/>
            <person name="Mizrachi E."/>
        </authorList>
    </citation>
    <scope>NUCLEOTIDE SEQUENCE</scope>
    <source>
        <tissue evidence="14">Young leaves</tissue>
    </source>
</reference>
<evidence type="ECO:0000256" key="1">
    <source>
        <dbReference type="ARBA" id="ARBA00004123"/>
    </source>
</evidence>
<proteinExistence type="predicted"/>
<evidence type="ECO:0000256" key="5">
    <source>
        <dbReference type="ARBA" id="ARBA00022833"/>
    </source>
</evidence>
<evidence type="ECO:0000256" key="9">
    <source>
        <dbReference type="ARBA" id="ARBA00023242"/>
    </source>
</evidence>
<dbReference type="GO" id="GO:0005634">
    <property type="term" value="C:nucleus"/>
    <property type="evidence" value="ECO:0007669"/>
    <property type="project" value="UniProtKB-SubCell"/>
</dbReference>
<dbReference type="PANTHER" id="PTHR46481:SF7">
    <property type="entry name" value="ZINC FINGER BED DOMAIN-CONTAINING PROTEIN RICESLEEPER 2-LIKE"/>
    <property type="match status" value="1"/>
</dbReference>
<evidence type="ECO:0000256" key="4">
    <source>
        <dbReference type="ARBA" id="ARBA00022771"/>
    </source>
</evidence>
<comment type="caution">
    <text evidence="14">The sequence shown here is derived from an EMBL/GenBank/DDBJ whole genome shotgun (WGS) entry which is preliminary data.</text>
</comment>
<dbReference type="Pfam" id="PF02892">
    <property type="entry name" value="zf-BED"/>
    <property type="match status" value="1"/>
</dbReference>
<name>A0A9Q0HEA7_9MAGN</name>
<evidence type="ECO:0000256" key="3">
    <source>
        <dbReference type="ARBA" id="ARBA00022723"/>
    </source>
</evidence>
<dbReference type="GO" id="GO:0003677">
    <property type="term" value="F:DNA binding"/>
    <property type="evidence" value="ECO:0007669"/>
    <property type="project" value="UniProtKB-KW"/>
</dbReference>
<keyword evidence="15" id="KW-1185">Reference proteome</keyword>
<dbReference type="AlphaFoldDB" id="A0A9Q0HEA7"/>
<dbReference type="InterPro" id="IPR052035">
    <property type="entry name" value="ZnF_BED_domain_contain"/>
</dbReference>
<keyword evidence="3" id="KW-0479">Metal-binding</keyword>
<evidence type="ECO:0000256" key="7">
    <source>
        <dbReference type="ARBA" id="ARBA00023125"/>
    </source>
</evidence>
<dbReference type="OrthoDB" id="1715602at2759"/>
<dbReference type="SMART" id="SM00614">
    <property type="entry name" value="ZnF_BED"/>
    <property type="match status" value="1"/>
</dbReference>
<evidence type="ECO:0000256" key="8">
    <source>
        <dbReference type="ARBA" id="ARBA00023163"/>
    </source>
</evidence>
<organism evidence="14 15">
    <name type="scientific">Protea cynaroides</name>
    <dbReference type="NCBI Taxonomy" id="273540"/>
    <lineage>
        <taxon>Eukaryota</taxon>
        <taxon>Viridiplantae</taxon>
        <taxon>Streptophyta</taxon>
        <taxon>Embryophyta</taxon>
        <taxon>Tracheophyta</taxon>
        <taxon>Spermatophyta</taxon>
        <taxon>Magnoliopsida</taxon>
        <taxon>Proteales</taxon>
        <taxon>Proteaceae</taxon>
        <taxon>Protea</taxon>
    </lineage>
</organism>
<dbReference type="GO" id="GO:0046983">
    <property type="term" value="F:protein dimerization activity"/>
    <property type="evidence" value="ECO:0007669"/>
    <property type="project" value="InterPro"/>
</dbReference>
<accession>A0A9Q0HEA7</accession>
<keyword evidence="8" id="KW-0804">Transcription</keyword>